<protein>
    <submittedName>
        <fullName evidence="1">Uncharacterized protein</fullName>
    </submittedName>
</protein>
<keyword evidence="2" id="KW-1185">Reference proteome</keyword>
<dbReference type="EMBL" id="JASPKY010000850">
    <property type="protein sequence ID" value="KAK9681074.1"/>
    <property type="molecule type" value="Genomic_DNA"/>
</dbReference>
<dbReference type="Proteomes" id="UP001458880">
    <property type="component" value="Unassembled WGS sequence"/>
</dbReference>
<comment type="caution">
    <text evidence="1">The sequence shown here is derived from an EMBL/GenBank/DDBJ whole genome shotgun (WGS) entry which is preliminary data.</text>
</comment>
<organism evidence="1 2">
    <name type="scientific">Popillia japonica</name>
    <name type="common">Japanese beetle</name>
    <dbReference type="NCBI Taxonomy" id="7064"/>
    <lineage>
        <taxon>Eukaryota</taxon>
        <taxon>Metazoa</taxon>
        <taxon>Ecdysozoa</taxon>
        <taxon>Arthropoda</taxon>
        <taxon>Hexapoda</taxon>
        <taxon>Insecta</taxon>
        <taxon>Pterygota</taxon>
        <taxon>Neoptera</taxon>
        <taxon>Endopterygota</taxon>
        <taxon>Coleoptera</taxon>
        <taxon>Polyphaga</taxon>
        <taxon>Scarabaeiformia</taxon>
        <taxon>Scarabaeidae</taxon>
        <taxon>Rutelinae</taxon>
        <taxon>Popillia</taxon>
    </lineage>
</organism>
<accession>A0AAW1HWC7</accession>
<reference evidence="1 2" key="1">
    <citation type="journal article" date="2024" name="BMC Genomics">
        <title>De novo assembly and annotation of Popillia japonica's genome with initial clues to its potential as an invasive pest.</title>
        <authorList>
            <person name="Cucini C."/>
            <person name="Boschi S."/>
            <person name="Funari R."/>
            <person name="Cardaioli E."/>
            <person name="Iannotti N."/>
            <person name="Marturano G."/>
            <person name="Paoli F."/>
            <person name="Bruttini M."/>
            <person name="Carapelli A."/>
            <person name="Frati F."/>
            <person name="Nardi F."/>
        </authorList>
    </citation>
    <scope>NUCLEOTIDE SEQUENCE [LARGE SCALE GENOMIC DNA]</scope>
    <source>
        <strain evidence="1">DMR45628</strain>
    </source>
</reference>
<dbReference type="AlphaFoldDB" id="A0AAW1HWC7"/>
<proteinExistence type="predicted"/>
<name>A0AAW1HWC7_POPJA</name>
<sequence>MAEKRTTYTMEEIKKLAPSYRGKAENFNPAKAGKKRESTTKANAQVKNEAQAAANFPHQQICKAHRHQSETNPL</sequence>
<gene>
    <name evidence="1" type="ORF">QE152_g38602</name>
</gene>
<evidence type="ECO:0000313" key="1">
    <source>
        <dbReference type="EMBL" id="KAK9681074.1"/>
    </source>
</evidence>
<evidence type="ECO:0000313" key="2">
    <source>
        <dbReference type="Proteomes" id="UP001458880"/>
    </source>
</evidence>